<name>A0A2P2R3G9_RHIMU</name>
<evidence type="ECO:0000313" key="1">
    <source>
        <dbReference type="EMBL" id="MBX73758.1"/>
    </source>
</evidence>
<dbReference type="AlphaFoldDB" id="A0A2P2R3G9"/>
<organism evidence="1">
    <name type="scientific">Rhizophora mucronata</name>
    <name type="common">Asiatic mangrove</name>
    <dbReference type="NCBI Taxonomy" id="61149"/>
    <lineage>
        <taxon>Eukaryota</taxon>
        <taxon>Viridiplantae</taxon>
        <taxon>Streptophyta</taxon>
        <taxon>Embryophyta</taxon>
        <taxon>Tracheophyta</taxon>
        <taxon>Spermatophyta</taxon>
        <taxon>Magnoliopsida</taxon>
        <taxon>eudicotyledons</taxon>
        <taxon>Gunneridae</taxon>
        <taxon>Pentapetalae</taxon>
        <taxon>rosids</taxon>
        <taxon>fabids</taxon>
        <taxon>Malpighiales</taxon>
        <taxon>Rhizophoraceae</taxon>
        <taxon>Rhizophora</taxon>
    </lineage>
</organism>
<accession>A0A2P2R3G9</accession>
<reference evidence="1" key="1">
    <citation type="submission" date="2018-02" db="EMBL/GenBank/DDBJ databases">
        <title>Rhizophora mucronata_Transcriptome.</title>
        <authorList>
            <person name="Meera S.P."/>
            <person name="Sreeshan A."/>
            <person name="Augustine A."/>
        </authorList>
    </citation>
    <scope>NUCLEOTIDE SEQUENCE</scope>
    <source>
        <tissue evidence="1">Leaf</tissue>
    </source>
</reference>
<protein>
    <submittedName>
        <fullName evidence="1">Uncharacterized protein</fullName>
    </submittedName>
</protein>
<sequence length="33" mass="3815">MLTTIKYSLLGENLTSSIAEYKLLQSYKNFMLT</sequence>
<proteinExistence type="predicted"/>
<dbReference type="EMBL" id="GGEC01093274">
    <property type="protein sequence ID" value="MBX73758.1"/>
    <property type="molecule type" value="Transcribed_RNA"/>
</dbReference>